<dbReference type="RefSeq" id="WP_095375114.1">
    <property type="nucleotide sequence ID" value="NZ_DDJN01000035.1"/>
</dbReference>
<keyword evidence="1" id="KW-0472">Membrane</keyword>
<keyword evidence="1" id="KW-0812">Transmembrane</keyword>
<dbReference type="Proteomes" id="UP000216867">
    <property type="component" value="Unassembled WGS sequence"/>
</dbReference>
<evidence type="ECO:0000256" key="1">
    <source>
        <dbReference type="SAM" id="Phobius"/>
    </source>
</evidence>
<evidence type="ECO:0008006" key="4">
    <source>
        <dbReference type="Google" id="ProtNLM"/>
    </source>
</evidence>
<evidence type="ECO:0000313" key="3">
    <source>
        <dbReference type="Proteomes" id="UP000216867"/>
    </source>
</evidence>
<proteinExistence type="predicted"/>
<organism evidence="2 3">
    <name type="scientific">Brevibacterium casei</name>
    <dbReference type="NCBI Taxonomy" id="33889"/>
    <lineage>
        <taxon>Bacteria</taxon>
        <taxon>Bacillati</taxon>
        <taxon>Actinomycetota</taxon>
        <taxon>Actinomycetes</taxon>
        <taxon>Micrococcales</taxon>
        <taxon>Brevibacteriaceae</taxon>
        <taxon>Brevibacterium</taxon>
    </lineage>
</organism>
<feature type="transmembrane region" description="Helical" evidence="1">
    <location>
        <begin position="280"/>
        <end position="300"/>
    </location>
</feature>
<feature type="transmembrane region" description="Helical" evidence="1">
    <location>
        <begin position="204"/>
        <end position="225"/>
    </location>
</feature>
<keyword evidence="1" id="KW-1133">Transmembrane helix</keyword>
<protein>
    <recommendedName>
        <fullName evidence="4">FtsX-like permease family</fullName>
    </recommendedName>
</protein>
<dbReference type="EMBL" id="NCWY01000001">
    <property type="protein sequence ID" value="PAK97145.1"/>
    <property type="molecule type" value="Genomic_DNA"/>
</dbReference>
<evidence type="ECO:0000313" key="2">
    <source>
        <dbReference type="EMBL" id="PAK97145.1"/>
    </source>
</evidence>
<sequence length="309" mass="33539">MRSYQYLIVGLLFVVMSVALLGVRIYDTRQSEITREGNHLLTQHMVAFSGTAQEARTLLDESLGHYSIFRDLDDGGAIRAVDSDRLDLLELPIHEGRSFRRGEQHVALVGDQVPVTRENEVSVYELDGVGYEVIGRLGRDSRSLLADDVIVADRDIVDSPDLQSGVILDGPAMEEQAAALPADKVTRSDASVNRRARVDLVSPVVDFVVVAVVGICAVFTGILASQLSRRTLRVGFLVGRSPLRMFTVALMALLLTAAVGAGLSLTAGRHLFTELRSSSGITVVAPVVIAVLAFTGGSSIELLRMRKWR</sequence>
<comment type="caution">
    <text evidence="2">The sequence shown here is derived from an EMBL/GenBank/DDBJ whole genome shotgun (WGS) entry which is preliminary data.</text>
</comment>
<dbReference type="AlphaFoldDB" id="A0A269ZHB7"/>
<feature type="transmembrane region" description="Helical" evidence="1">
    <location>
        <begin position="245"/>
        <end position="268"/>
    </location>
</feature>
<feature type="transmembrane region" description="Helical" evidence="1">
    <location>
        <begin position="6"/>
        <end position="26"/>
    </location>
</feature>
<accession>A0A269ZHB7</accession>
<name>A0A269ZHB7_9MICO</name>
<gene>
    <name evidence="2" type="ORF">B8X04_00775</name>
</gene>
<reference evidence="2 3" key="1">
    <citation type="submission" date="2017-04" db="EMBL/GenBank/DDBJ databases">
        <title>Kefir bacterial isolates.</title>
        <authorList>
            <person name="Kim Y."/>
            <person name="Blasche S."/>
            <person name="Patil K.R."/>
        </authorList>
    </citation>
    <scope>NUCLEOTIDE SEQUENCE [LARGE SCALE GENOMIC DNA]</scope>
    <source>
        <strain evidence="2 3">OG2</strain>
    </source>
</reference>